<evidence type="ECO:0000313" key="2">
    <source>
        <dbReference type="Proteomes" id="UP000053617"/>
    </source>
</evidence>
<organism evidence="1 2">
    <name type="scientific">Rhinocladiella mackenziei CBS 650.93</name>
    <dbReference type="NCBI Taxonomy" id="1442369"/>
    <lineage>
        <taxon>Eukaryota</taxon>
        <taxon>Fungi</taxon>
        <taxon>Dikarya</taxon>
        <taxon>Ascomycota</taxon>
        <taxon>Pezizomycotina</taxon>
        <taxon>Eurotiomycetes</taxon>
        <taxon>Chaetothyriomycetidae</taxon>
        <taxon>Chaetothyriales</taxon>
        <taxon>Herpotrichiellaceae</taxon>
        <taxon>Rhinocladiella</taxon>
    </lineage>
</organism>
<keyword evidence="2" id="KW-1185">Reference proteome</keyword>
<dbReference type="OrthoDB" id="5105584at2759"/>
<evidence type="ECO:0000313" key="1">
    <source>
        <dbReference type="EMBL" id="KIX00196.1"/>
    </source>
</evidence>
<dbReference type="Proteomes" id="UP000053617">
    <property type="component" value="Unassembled WGS sequence"/>
</dbReference>
<sequence>MQAPNEITRVYFDSVGHTDIPIYLFKSVEKNMQIGGPAVIVDETQTIVVAPNAEATVLETCIIPDLKGKENRASREPHQPQRKQTKFPIDAVRLSIFSHRFMSIVEQMDCTVQETSVSTSALTSPAH</sequence>
<dbReference type="InterPro" id="IPR045079">
    <property type="entry name" value="Oxoprolinase-like"/>
</dbReference>
<accession>A0A0D2IAC2</accession>
<dbReference type="EMBL" id="KN847483">
    <property type="protein sequence ID" value="KIX00196.1"/>
    <property type="molecule type" value="Genomic_DNA"/>
</dbReference>
<proteinExistence type="predicted"/>
<dbReference type="PANTHER" id="PTHR11365">
    <property type="entry name" value="5-OXOPROLINASE RELATED"/>
    <property type="match status" value="1"/>
</dbReference>
<dbReference type="PANTHER" id="PTHR11365:SF2">
    <property type="entry name" value="5-OXOPROLINASE"/>
    <property type="match status" value="1"/>
</dbReference>
<protein>
    <submittedName>
        <fullName evidence="1">Uncharacterized protein</fullName>
    </submittedName>
</protein>
<name>A0A0D2IAC2_9EURO</name>
<gene>
    <name evidence="1" type="ORF">Z518_10334</name>
</gene>
<dbReference type="HOGENOM" id="CLU_1971727_0_0_1"/>
<dbReference type="GeneID" id="25298405"/>
<dbReference type="VEuPathDB" id="FungiDB:Z518_10334"/>
<dbReference type="AlphaFoldDB" id="A0A0D2IAC2"/>
<dbReference type="GO" id="GO:0005829">
    <property type="term" value="C:cytosol"/>
    <property type="evidence" value="ECO:0007669"/>
    <property type="project" value="TreeGrafter"/>
</dbReference>
<dbReference type="GO" id="GO:0006749">
    <property type="term" value="P:glutathione metabolic process"/>
    <property type="evidence" value="ECO:0007669"/>
    <property type="project" value="TreeGrafter"/>
</dbReference>
<dbReference type="STRING" id="1442369.A0A0D2IAC2"/>
<dbReference type="RefSeq" id="XP_013267332.1">
    <property type="nucleotide sequence ID" value="XM_013411878.1"/>
</dbReference>
<reference evidence="1 2" key="1">
    <citation type="submission" date="2015-01" db="EMBL/GenBank/DDBJ databases">
        <title>The Genome Sequence of Rhinocladiella mackenzie CBS 650.93.</title>
        <authorList>
            <consortium name="The Broad Institute Genomics Platform"/>
            <person name="Cuomo C."/>
            <person name="de Hoog S."/>
            <person name="Gorbushina A."/>
            <person name="Stielow B."/>
            <person name="Teixiera M."/>
            <person name="Abouelleil A."/>
            <person name="Chapman S.B."/>
            <person name="Priest M."/>
            <person name="Young S.K."/>
            <person name="Wortman J."/>
            <person name="Nusbaum C."/>
            <person name="Birren B."/>
        </authorList>
    </citation>
    <scope>NUCLEOTIDE SEQUENCE [LARGE SCALE GENOMIC DNA]</scope>
    <source>
        <strain evidence="1 2">CBS 650.93</strain>
    </source>
</reference>
<dbReference type="GO" id="GO:0017168">
    <property type="term" value="F:5-oxoprolinase (ATP-hydrolyzing) activity"/>
    <property type="evidence" value="ECO:0007669"/>
    <property type="project" value="TreeGrafter"/>
</dbReference>